<reference evidence="3" key="1">
    <citation type="submission" date="2022-06" db="EMBL/GenBank/DDBJ databases">
        <title>Aeoliella straminimaris, a novel planctomycete from sediments.</title>
        <authorList>
            <person name="Vitorino I.R."/>
            <person name="Lage O.M."/>
        </authorList>
    </citation>
    <scope>NUCLEOTIDE SEQUENCE</scope>
    <source>
        <strain evidence="3">ICT_H6.2</strain>
    </source>
</reference>
<evidence type="ECO:0000313" key="4">
    <source>
        <dbReference type="Proteomes" id="UP001155241"/>
    </source>
</evidence>
<dbReference type="InterPro" id="IPR035986">
    <property type="entry name" value="PKD_dom_sf"/>
</dbReference>
<name>A0A9X2FFU7_9BACT</name>
<sequence length="837" mass="87387">DGTANGFEAAPIPLDIVSSLVDSDGSETLLIHLSGLPAIATLNQGTDNGGGQWTLLPTELAGLEITVADDAAFIINVVATATEEFPSSTSLDVASLSASTGESIDVTVENVAPVVDAGADQTVDESHAGMPTELTTVYITALFTDVGTLDTHTATIDWGDSTGTMSGNVSQGMGSGTVTGSHEYADNGIYTVKVTVTDDDGGVHSDTLTVTVLNVSPDVTVDVDSQSVQYSDSIDAITFTAQDIAADTLSAAIAYSTDGGATYTAGLPDDGTIVGDLVFLGSDDQASPATWTVSGIADLEPGAYQFRITVLDDEGGVSTAISSIDVQRETAVATYSGSTFVSTPSVNNNEATVELRATIQDITAALPATDSEAGNITTATVSFIDNSDPASPVVIATDVPITLLDVSDPTVGVAAYSWTVDIGNADSLTFDVLIQVDDYYTGSELDLITVSKPLDNAVTGGGYLINESSEGTYAGDDDRRTNFGFNIKTNKKGTNVQGHVNIIVRQDDRIYQIKTNATDSLVALPGSDPEVSHAEFIAKANFRDITDPLNPISLGGNLQLIATVTDAGEPGDSDSVAFTVWDGGTLLYSSNWSGTLTTEQLLAGGNIQVRLPQPKNLLLDGVAATTTSDVSSLTASQLQLEATDAMELLSQSVAYDSSSTSLANIDLRIADLPGNALGASFGNIIWVDINAAGNGWNFVPGGNGVDLLSVLTHEYGHALGLDHDVLDSHLAEGVRDLDWLHTDVHEKHQSVGNVAVHGLSTRGLDRDDLETATTSENHEVIDDGLSAKAIDFLLAERYGERHEEDEEEFEAKSISGGSENAQDEVFASLFEGEDLFD</sequence>
<dbReference type="InterPro" id="IPR000601">
    <property type="entry name" value="PKD_dom"/>
</dbReference>
<comment type="caution">
    <text evidence="3">The sequence shown here is derived from an EMBL/GenBank/DDBJ whole genome shotgun (WGS) entry which is preliminary data.</text>
</comment>
<dbReference type="SUPFAM" id="SSF55486">
    <property type="entry name" value="Metalloproteases ('zincins'), catalytic domain"/>
    <property type="match status" value="1"/>
</dbReference>
<dbReference type="Gene3D" id="2.60.40.10">
    <property type="entry name" value="Immunoglobulins"/>
    <property type="match status" value="1"/>
</dbReference>
<feature type="domain" description="PKD" evidence="2">
    <location>
        <begin position="136"/>
        <end position="212"/>
    </location>
</feature>
<dbReference type="Gene3D" id="3.40.390.10">
    <property type="entry name" value="Collagenase (Catalytic Domain)"/>
    <property type="match status" value="1"/>
</dbReference>
<dbReference type="SUPFAM" id="SSF49299">
    <property type="entry name" value="PKD domain"/>
    <property type="match status" value="1"/>
</dbReference>
<dbReference type="AlphaFoldDB" id="A0A9X2FFU7"/>
<feature type="region of interest" description="Disordered" evidence="1">
    <location>
        <begin position="801"/>
        <end position="823"/>
    </location>
</feature>
<dbReference type="Pfam" id="PF18911">
    <property type="entry name" value="PKD_4"/>
    <property type="match status" value="1"/>
</dbReference>
<dbReference type="PROSITE" id="PS50093">
    <property type="entry name" value="PKD"/>
    <property type="match status" value="1"/>
</dbReference>
<dbReference type="InterPro" id="IPR013783">
    <property type="entry name" value="Ig-like_fold"/>
</dbReference>
<protein>
    <submittedName>
        <fullName evidence="3">PKD domain-containing protein</fullName>
    </submittedName>
</protein>
<dbReference type="InterPro" id="IPR024079">
    <property type="entry name" value="MetalloPept_cat_dom_sf"/>
</dbReference>
<evidence type="ECO:0000256" key="1">
    <source>
        <dbReference type="SAM" id="MobiDB-lite"/>
    </source>
</evidence>
<proteinExistence type="predicted"/>
<dbReference type="Proteomes" id="UP001155241">
    <property type="component" value="Unassembled WGS sequence"/>
</dbReference>
<dbReference type="CDD" id="cd00146">
    <property type="entry name" value="PKD"/>
    <property type="match status" value="1"/>
</dbReference>
<gene>
    <name evidence="3" type="ORF">NG895_05705</name>
</gene>
<dbReference type="EMBL" id="JAMXLR010000023">
    <property type="protein sequence ID" value="MCO6043396.1"/>
    <property type="molecule type" value="Genomic_DNA"/>
</dbReference>
<dbReference type="GO" id="GO:0008237">
    <property type="term" value="F:metallopeptidase activity"/>
    <property type="evidence" value="ECO:0007669"/>
    <property type="project" value="InterPro"/>
</dbReference>
<organism evidence="3 4">
    <name type="scientific">Aeoliella straminimaris</name>
    <dbReference type="NCBI Taxonomy" id="2954799"/>
    <lineage>
        <taxon>Bacteria</taxon>
        <taxon>Pseudomonadati</taxon>
        <taxon>Planctomycetota</taxon>
        <taxon>Planctomycetia</taxon>
        <taxon>Pirellulales</taxon>
        <taxon>Lacipirellulaceae</taxon>
        <taxon>Aeoliella</taxon>
    </lineage>
</organism>
<evidence type="ECO:0000313" key="3">
    <source>
        <dbReference type="EMBL" id="MCO6043396.1"/>
    </source>
</evidence>
<feature type="non-terminal residue" evidence="3">
    <location>
        <position position="1"/>
    </location>
</feature>
<keyword evidence="4" id="KW-1185">Reference proteome</keyword>
<evidence type="ECO:0000259" key="2">
    <source>
        <dbReference type="PROSITE" id="PS50093"/>
    </source>
</evidence>
<accession>A0A9X2FFU7</accession>